<dbReference type="PANTHER" id="PTHR43065">
    <property type="entry name" value="SENSOR HISTIDINE KINASE"/>
    <property type="match status" value="1"/>
</dbReference>
<dbReference type="EC" id="2.7.13.3" evidence="2"/>
<dbReference type="GO" id="GO:0000155">
    <property type="term" value="F:phosphorelay sensor kinase activity"/>
    <property type="evidence" value="ECO:0007669"/>
    <property type="project" value="InterPro"/>
</dbReference>
<keyword evidence="4" id="KW-1133">Transmembrane helix</keyword>
<dbReference type="InterPro" id="IPR003661">
    <property type="entry name" value="HisK_dim/P_dom"/>
</dbReference>
<dbReference type="EMBL" id="CP013099">
    <property type="protein sequence ID" value="ALP51784.1"/>
    <property type="molecule type" value="Genomic_DNA"/>
</dbReference>
<dbReference type="InterPro" id="IPR004358">
    <property type="entry name" value="Sig_transdc_His_kin-like_C"/>
</dbReference>
<evidence type="ECO:0000256" key="1">
    <source>
        <dbReference type="ARBA" id="ARBA00000085"/>
    </source>
</evidence>
<dbReference type="PROSITE" id="PS50109">
    <property type="entry name" value="HIS_KIN"/>
    <property type="match status" value="1"/>
</dbReference>
<dbReference type="Gene3D" id="1.10.287.130">
    <property type="match status" value="1"/>
</dbReference>
<name>A0A0S2T9H6_9GAMM</name>
<dbReference type="InterPro" id="IPR003594">
    <property type="entry name" value="HATPase_dom"/>
</dbReference>
<dbReference type="CDD" id="cd00082">
    <property type="entry name" value="HisKA"/>
    <property type="match status" value="1"/>
</dbReference>
<dbReference type="AlphaFoldDB" id="A0A0S2T9H6"/>
<proteinExistence type="predicted"/>
<dbReference type="SUPFAM" id="SSF47384">
    <property type="entry name" value="Homodimeric domain of signal transducing histidine kinase"/>
    <property type="match status" value="1"/>
</dbReference>
<dbReference type="Proteomes" id="UP000055136">
    <property type="component" value="Chromosome"/>
</dbReference>
<dbReference type="SMART" id="SM00388">
    <property type="entry name" value="HisKA"/>
    <property type="match status" value="1"/>
</dbReference>
<dbReference type="Pfam" id="PF00512">
    <property type="entry name" value="HisKA"/>
    <property type="match status" value="1"/>
</dbReference>
<dbReference type="InterPro" id="IPR036890">
    <property type="entry name" value="HATPase_C_sf"/>
</dbReference>
<evidence type="ECO:0000313" key="6">
    <source>
        <dbReference type="EMBL" id="ALP51784.1"/>
    </source>
</evidence>
<gene>
    <name evidence="6" type="ORF">Tel_00750</name>
</gene>
<feature type="transmembrane region" description="Helical" evidence="4">
    <location>
        <begin position="162"/>
        <end position="181"/>
    </location>
</feature>
<keyword evidence="4" id="KW-0472">Membrane</keyword>
<dbReference type="InterPro" id="IPR005467">
    <property type="entry name" value="His_kinase_dom"/>
</dbReference>
<reference evidence="6" key="1">
    <citation type="submission" date="2015-10" db="EMBL/GenBank/DDBJ databases">
        <title>Description of Candidatus Tenderia electrophaga gen. nov, sp. nov., an Uncultivated Electroautotroph from a Biocathode Enrichment.</title>
        <authorList>
            <person name="Eddie B.J."/>
            <person name="Malanoski A.P."/>
            <person name="Wang Z."/>
            <person name="Hall R.J."/>
            <person name="Oh S.D."/>
            <person name="Heiner C."/>
            <person name="Lin B."/>
            <person name="Strycharz-Glaven S.M."/>
        </authorList>
    </citation>
    <scope>NUCLEOTIDE SEQUENCE [LARGE SCALE GENOMIC DNA]</scope>
    <source>
        <strain evidence="6">NRL1</strain>
    </source>
</reference>
<feature type="transmembrane region" description="Helical" evidence="4">
    <location>
        <begin position="28"/>
        <end position="51"/>
    </location>
</feature>
<feature type="domain" description="Histidine kinase" evidence="5">
    <location>
        <begin position="323"/>
        <end position="535"/>
    </location>
</feature>
<sequence length="541" mass="59771">MQSATNQFKASDGTPAQQTWRPLRLFNLYRLLISGAFLINAMMDFSIQSIGQHDPTIFQLTAIAYFIVSVANVFTIYWRRPEFPIQVYFQVVVDCVAITLLLHASGGVQSGLGMLIIVAVAGGSILLPGRSALGFAAIASLLILGEHIYIQLSNPTMPTAYTHAGLLGAAFFATALLAHVLSRRVRESEALAEKRGIDLANMELLTQYIIQQMQTGVAVIDNETCLWQINESARRLLDIKPPNGRPRLEKVCPELAAEQARWLADPSAPPQRFKPATGATEVLPHFAKLGEYTGTLIFLEDTAAMSQQAQQLKLASLGRLAGSIAHEIRNPLGAIGHAGQLLAESDHLDQREQRLTEIIRGNTRRMNSIIENVLQLGRRNQAQPEVIALKPWLEEFIDEFCRGQNIDRGLIELDVIPEQLSCEFDPSQLHQVLWNLCHNGVRHSLAHSGSPRLAIRATTRADNPTPYLDVIDYGPGVAAEVVDQLFEPFFTTDNKGTGLGLYIAKELAECNYAHLSYFPANTGGSCFRITFADPRRRRTAQ</sequence>
<keyword evidence="7" id="KW-1185">Reference proteome</keyword>
<dbReference type="PANTHER" id="PTHR43065:SF52">
    <property type="entry name" value="SENSOR PROTEIN KINASE PILS"/>
    <property type="match status" value="1"/>
</dbReference>
<comment type="catalytic activity">
    <reaction evidence="1">
        <text>ATP + protein L-histidine = ADP + protein N-phospho-L-histidine.</text>
        <dbReference type="EC" id="2.7.13.3"/>
    </reaction>
</comment>
<evidence type="ECO:0000256" key="3">
    <source>
        <dbReference type="ARBA" id="ARBA00022553"/>
    </source>
</evidence>
<dbReference type="KEGG" id="tee:Tel_00750"/>
<dbReference type="Pfam" id="PF25323">
    <property type="entry name" value="6TM_PilS"/>
    <property type="match status" value="1"/>
</dbReference>
<dbReference type="STRING" id="1748243.Tel_00750"/>
<protein>
    <recommendedName>
        <fullName evidence="2">histidine kinase</fullName>
        <ecNumber evidence="2">2.7.13.3</ecNumber>
    </recommendedName>
</protein>
<feature type="transmembrane region" description="Helical" evidence="4">
    <location>
        <begin position="85"/>
        <end position="104"/>
    </location>
</feature>
<evidence type="ECO:0000259" key="5">
    <source>
        <dbReference type="PROSITE" id="PS50109"/>
    </source>
</evidence>
<keyword evidence="4" id="KW-0812">Transmembrane</keyword>
<feature type="transmembrane region" description="Helical" evidence="4">
    <location>
        <begin position="132"/>
        <end position="150"/>
    </location>
</feature>
<dbReference type="Pfam" id="PF02518">
    <property type="entry name" value="HATPase_c"/>
    <property type="match status" value="1"/>
</dbReference>
<accession>A0A0S2T9H6</accession>
<keyword evidence="3" id="KW-0597">Phosphoprotein</keyword>
<dbReference type="Gene3D" id="3.30.565.10">
    <property type="entry name" value="Histidine kinase-like ATPase, C-terminal domain"/>
    <property type="match status" value="1"/>
</dbReference>
<evidence type="ECO:0000256" key="4">
    <source>
        <dbReference type="SAM" id="Phobius"/>
    </source>
</evidence>
<feature type="transmembrane region" description="Helical" evidence="4">
    <location>
        <begin position="57"/>
        <end position="78"/>
    </location>
</feature>
<dbReference type="SMART" id="SM00387">
    <property type="entry name" value="HATPase_c"/>
    <property type="match status" value="1"/>
</dbReference>
<evidence type="ECO:0000313" key="7">
    <source>
        <dbReference type="Proteomes" id="UP000055136"/>
    </source>
</evidence>
<evidence type="ECO:0000256" key="2">
    <source>
        <dbReference type="ARBA" id="ARBA00012438"/>
    </source>
</evidence>
<dbReference type="SUPFAM" id="SSF55874">
    <property type="entry name" value="ATPase domain of HSP90 chaperone/DNA topoisomerase II/histidine kinase"/>
    <property type="match status" value="1"/>
</dbReference>
<dbReference type="PRINTS" id="PR00344">
    <property type="entry name" value="BCTRLSENSOR"/>
</dbReference>
<feature type="transmembrane region" description="Helical" evidence="4">
    <location>
        <begin position="110"/>
        <end position="127"/>
    </location>
</feature>
<dbReference type="InterPro" id="IPR036097">
    <property type="entry name" value="HisK_dim/P_sf"/>
</dbReference>
<organism evidence="6 7">
    <name type="scientific">Candidatus Tenderia electrophaga</name>
    <dbReference type="NCBI Taxonomy" id="1748243"/>
    <lineage>
        <taxon>Bacteria</taxon>
        <taxon>Pseudomonadati</taxon>
        <taxon>Pseudomonadota</taxon>
        <taxon>Gammaproteobacteria</taxon>
        <taxon>Candidatus Tenderiales</taxon>
        <taxon>Candidatus Tenderiaceae</taxon>
        <taxon>Candidatus Tenderia</taxon>
    </lineage>
</organism>